<feature type="compositionally biased region" description="Polar residues" evidence="5">
    <location>
        <begin position="1"/>
        <end position="45"/>
    </location>
</feature>
<proteinExistence type="predicted"/>
<dbReference type="InterPro" id="IPR036093">
    <property type="entry name" value="NAC_dom_sf"/>
</dbReference>
<name>A0AAW1XT25_RUBAR</name>
<keyword evidence="1" id="KW-0805">Transcription regulation</keyword>
<feature type="region of interest" description="Disordered" evidence="5">
    <location>
        <begin position="1"/>
        <end position="46"/>
    </location>
</feature>
<dbReference type="SUPFAM" id="SSF101941">
    <property type="entry name" value="NAC domain"/>
    <property type="match status" value="1"/>
</dbReference>
<evidence type="ECO:0000256" key="3">
    <source>
        <dbReference type="ARBA" id="ARBA00023163"/>
    </source>
</evidence>
<dbReference type="InterPro" id="IPR003441">
    <property type="entry name" value="NAC-dom"/>
</dbReference>
<evidence type="ECO:0000313" key="7">
    <source>
        <dbReference type="EMBL" id="KAK9939634.1"/>
    </source>
</evidence>
<dbReference type="Gene3D" id="2.170.150.80">
    <property type="entry name" value="NAC domain"/>
    <property type="match status" value="1"/>
</dbReference>
<keyword evidence="3" id="KW-0804">Transcription</keyword>
<dbReference type="EMBL" id="JBEDUW010000003">
    <property type="protein sequence ID" value="KAK9939634.1"/>
    <property type="molecule type" value="Genomic_DNA"/>
</dbReference>
<evidence type="ECO:0000256" key="2">
    <source>
        <dbReference type="ARBA" id="ARBA00023125"/>
    </source>
</evidence>
<evidence type="ECO:0000259" key="6">
    <source>
        <dbReference type="PROSITE" id="PS51005"/>
    </source>
</evidence>
<dbReference type="PANTHER" id="PTHR31719">
    <property type="entry name" value="NAC TRANSCRIPTION FACTOR 56"/>
    <property type="match status" value="1"/>
</dbReference>
<feature type="compositionally biased region" description="Basic and acidic residues" evidence="5">
    <location>
        <begin position="256"/>
        <end position="269"/>
    </location>
</feature>
<reference evidence="7 8" key="1">
    <citation type="journal article" date="2023" name="G3 (Bethesda)">
        <title>A chromosome-length genome assembly and annotation of blackberry (Rubus argutus, cv. 'Hillquist').</title>
        <authorList>
            <person name="Bruna T."/>
            <person name="Aryal R."/>
            <person name="Dudchenko O."/>
            <person name="Sargent D.J."/>
            <person name="Mead D."/>
            <person name="Buti M."/>
            <person name="Cavallini A."/>
            <person name="Hytonen T."/>
            <person name="Andres J."/>
            <person name="Pham M."/>
            <person name="Weisz D."/>
            <person name="Mascagni F."/>
            <person name="Usai G."/>
            <person name="Natali L."/>
            <person name="Bassil N."/>
            <person name="Fernandez G.E."/>
            <person name="Lomsadze A."/>
            <person name="Armour M."/>
            <person name="Olukolu B."/>
            <person name="Poorten T."/>
            <person name="Britton C."/>
            <person name="Davik J."/>
            <person name="Ashrafi H."/>
            <person name="Aiden E.L."/>
            <person name="Borodovsky M."/>
            <person name="Worthington M."/>
        </authorList>
    </citation>
    <scope>NUCLEOTIDE SEQUENCE [LARGE SCALE GENOMIC DNA]</scope>
    <source>
        <strain evidence="7">PI 553951</strain>
    </source>
</reference>
<dbReference type="PANTHER" id="PTHR31719:SF179">
    <property type="entry name" value="OS08G0148400 PROTEIN"/>
    <property type="match status" value="1"/>
</dbReference>
<dbReference type="AlphaFoldDB" id="A0AAW1XT25"/>
<feature type="domain" description="NAC" evidence="6">
    <location>
        <begin position="98"/>
        <end position="253"/>
    </location>
</feature>
<feature type="region of interest" description="Disordered" evidence="5">
    <location>
        <begin position="430"/>
        <end position="451"/>
    </location>
</feature>
<accession>A0AAW1XT25</accession>
<comment type="caution">
    <text evidence="7">The sequence shown here is derived from an EMBL/GenBank/DDBJ whole genome shotgun (WGS) entry which is preliminary data.</text>
</comment>
<organism evidence="7 8">
    <name type="scientific">Rubus argutus</name>
    <name type="common">Southern blackberry</name>
    <dbReference type="NCBI Taxonomy" id="59490"/>
    <lineage>
        <taxon>Eukaryota</taxon>
        <taxon>Viridiplantae</taxon>
        <taxon>Streptophyta</taxon>
        <taxon>Embryophyta</taxon>
        <taxon>Tracheophyta</taxon>
        <taxon>Spermatophyta</taxon>
        <taxon>Magnoliopsida</taxon>
        <taxon>eudicotyledons</taxon>
        <taxon>Gunneridae</taxon>
        <taxon>Pentapetalae</taxon>
        <taxon>rosids</taxon>
        <taxon>fabids</taxon>
        <taxon>Rosales</taxon>
        <taxon>Rosaceae</taxon>
        <taxon>Rosoideae</taxon>
        <taxon>Rosoideae incertae sedis</taxon>
        <taxon>Rubus</taxon>
    </lineage>
</organism>
<evidence type="ECO:0000256" key="5">
    <source>
        <dbReference type="SAM" id="MobiDB-lite"/>
    </source>
</evidence>
<dbReference type="Pfam" id="PF02365">
    <property type="entry name" value="NAM"/>
    <property type="match status" value="1"/>
</dbReference>
<protein>
    <recommendedName>
        <fullName evidence="6">NAC domain-containing protein</fullName>
    </recommendedName>
</protein>
<dbReference type="GO" id="GO:0003677">
    <property type="term" value="F:DNA binding"/>
    <property type="evidence" value="ECO:0007669"/>
    <property type="project" value="UniProtKB-KW"/>
</dbReference>
<dbReference type="GO" id="GO:0006355">
    <property type="term" value="P:regulation of DNA-templated transcription"/>
    <property type="evidence" value="ECO:0007669"/>
    <property type="project" value="InterPro"/>
</dbReference>
<keyword evidence="2" id="KW-0238">DNA-binding</keyword>
<dbReference type="PROSITE" id="PS51005">
    <property type="entry name" value="NAC"/>
    <property type="match status" value="1"/>
</dbReference>
<sequence length="481" mass="55213">MSSPSKSPTMEAVQQSHPQGKASVTQVTAYSTGSPSPIKQFQPTGNEADRLASLTRTPDAIIVSSVAAEADQFSDEEEELNHFNNNQKREQDAFLKSFPPGYRFNPRDDELVLYYLQKKIMEEPLPPNRIMEVNLYRHNPETLAERYENYGEKEWYFFTPRDRKYRNGFRPNRAAGDGYWKATGADKPIRSNGVAVPVGFRKALVFYRGKPPKGNKTNWIMHEYRVSDSPPPTKRTENDMRLDNWVLCRIYKKADSKSNKSQNRNHEENPAEEIISTSPPENMDTEMNNQFDNTQALESEKAYSCTIVHPPLESDRAYRNYAYPLRGGRPMCFNNNMLHQNRFQSVALNSGNSYPNMGQMQPVCGTPPPMYFSDKKCGVQFSNQKFTMQPVTLEFMTYHQRLDQKCAMQPDQKCIVQSVDAVDIGDQSMPSFFDQKSTHQELGKPPSPPDQGLQYVEESNEDHNLIFGYQQFASFENFSWP</sequence>
<keyword evidence="4" id="KW-0539">Nucleus</keyword>
<evidence type="ECO:0000256" key="1">
    <source>
        <dbReference type="ARBA" id="ARBA00023015"/>
    </source>
</evidence>
<dbReference type="Proteomes" id="UP001457282">
    <property type="component" value="Unassembled WGS sequence"/>
</dbReference>
<keyword evidence="8" id="KW-1185">Reference proteome</keyword>
<feature type="region of interest" description="Disordered" evidence="5">
    <location>
        <begin position="256"/>
        <end position="282"/>
    </location>
</feature>
<evidence type="ECO:0000313" key="8">
    <source>
        <dbReference type="Proteomes" id="UP001457282"/>
    </source>
</evidence>
<gene>
    <name evidence="7" type="ORF">M0R45_016324</name>
</gene>
<evidence type="ECO:0000256" key="4">
    <source>
        <dbReference type="ARBA" id="ARBA00023242"/>
    </source>
</evidence>